<evidence type="ECO:0000256" key="1">
    <source>
        <dbReference type="ARBA" id="ARBA00007430"/>
    </source>
</evidence>
<evidence type="ECO:0000313" key="4">
    <source>
        <dbReference type="EMBL" id="RJY08721.1"/>
    </source>
</evidence>
<keyword evidence="5" id="KW-1185">Reference proteome</keyword>
<proteinExistence type="inferred from homology"/>
<dbReference type="InterPro" id="IPR036291">
    <property type="entry name" value="NAD(P)-bd_dom_sf"/>
</dbReference>
<feature type="transmembrane region" description="Helical" evidence="2">
    <location>
        <begin position="103"/>
        <end position="126"/>
    </location>
</feature>
<keyword evidence="2" id="KW-1133">Transmembrane helix</keyword>
<evidence type="ECO:0000313" key="5">
    <source>
        <dbReference type="Proteomes" id="UP000285232"/>
    </source>
</evidence>
<dbReference type="Gene3D" id="3.40.50.720">
    <property type="entry name" value="NAD(P)-binding Rossmann-like Domain"/>
    <property type="match status" value="2"/>
</dbReference>
<protein>
    <submittedName>
        <fullName evidence="4">Polysaccharide biosynthesis protein</fullName>
    </submittedName>
</protein>
<accession>A0A419RSF6</accession>
<dbReference type="SUPFAM" id="SSF51735">
    <property type="entry name" value="NAD(P)-binding Rossmann-fold domains"/>
    <property type="match status" value="2"/>
</dbReference>
<dbReference type="AlphaFoldDB" id="A0A419RSF6"/>
<dbReference type="Pfam" id="PF13727">
    <property type="entry name" value="CoA_binding_3"/>
    <property type="match status" value="1"/>
</dbReference>
<dbReference type="Pfam" id="PF02719">
    <property type="entry name" value="Polysacc_synt_2"/>
    <property type="match status" value="1"/>
</dbReference>
<name>A0A419RSF6_9SPHN</name>
<dbReference type="InterPro" id="IPR051203">
    <property type="entry name" value="Polysaccharide_Synthase-Rel"/>
</dbReference>
<organism evidence="4 5">
    <name type="scientific">Aurantiacibacter aquimixticola</name>
    <dbReference type="NCBI Taxonomy" id="1958945"/>
    <lineage>
        <taxon>Bacteria</taxon>
        <taxon>Pseudomonadati</taxon>
        <taxon>Pseudomonadota</taxon>
        <taxon>Alphaproteobacteria</taxon>
        <taxon>Sphingomonadales</taxon>
        <taxon>Erythrobacteraceae</taxon>
        <taxon>Aurantiacibacter</taxon>
    </lineage>
</organism>
<dbReference type="CDD" id="cd05237">
    <property type="entry name" value="UDP_invert_4-6DH_SDR_e"/>
    <property type="match status" value="1"/>
</dbReference>
<feature type="domain" description="Polysaccharide biosynthesis protein CapD-like" evidence="3">
    <location>
        <begin position="309"/>
        <end position="600"/>
    </location>
</feature>
<evidence type="ECO:0000256" key="2">
    <source>
        <dbReference type="SAM" id="Phobius"/>
    </source>
</evidence>
<keyword evidence="2" id="KW-0812">Transmembrane</keyword>
<keyword evidence="2" id="KW-0472">Membrane</keyword>
<dbReference type="EMBL" id="RAHX01000001">
    <property type="protein sequence ID" value="RJY08721.1"/>
    <property type="molecule type" value="Genomic_DNA"/>
</dbReference>
<feature type="transmembrane region" description="Helical" evidence="2">
    <location>
        <begin position="38"/>
        <end position="56"/>
    </location>
</feature>
<comment type="caution">
    <text evidence="4">The sequence shown here is derived from an EMBL/GenBank/DDBJ whole genome shotgun (WGS) entry which is preliminary data.</text>
</comment>
<dbReference type="PANTHER" id="PTHR43318">
    <property type="entry name" value="UDP-N-ACETYLGLUCOSAMINE 4,6-DEHYDRATASE"/>
    <property type="match status" value="1"/>
</dbReference>
<sequence>MIKNSVRFAARYWESVMMDAFLNFAQRLSELPRRAKQAIVASIDVVMLVVATWTAYSLRMDEWSLTSPAIQIMLLASIILAPPTFYAAGVYRTIFRFAGVGMLATLARAFIVYGALTFIVFTLIGVKGVPRTLGVLQPITFFILVGGVRISIRFIIIDVLRRGRFDGASRRTMIYGAGIAGQQLANALKIEPNTKLVGFTDDDPRLAGQRLDGLTVYSKGNLAETVARLEIEDILLAIPSVGRSRRRQVVRELAGLGVKVKTLPPARHIIDGQVSVDDIRPLQIGDLLGRDPVAPDQKLLTRTVLEKTVMVTGAGGSIGSELCRQICQIGATKLLLFEMSEFSLYAIERELKLSSAAKTCEIVPLLGSVRDTEKLADTFRDHRVDTVFHAAAYKHVPLVEANPLEGLRNNIVGTHHIATVAEEAGVSDFILISTDKAVRPTNVMGASKRVAEQVVQAAAHRSRGTRFSMVRFGNVLGSSGSVVPLFDKQIRAGGPITVTHQDVTRYFMTIPEAANLVIQAGGMAKGGEVFVLDMGKPVRIADLARTMIQLSGLTVRSEKNPDGDIEIREVGLRPGEKLYEELLIGNAPSKTRHSRIMMASEHFLAWDEMRPLLEDLKICRDPAEAFVMLQTLVPEFEHCRDNEG</sequence>
<gene>
    <name evidence="4" type="ORF">D6201_04540</name>
</gene>
<comment type="similarity">
    <text evidence="1">Belongs to the polysaccharide synthase family.</text>
</comment>
<reference evidence="4 5" key="1">
    <citation type="journal article" date="2017" name="Int. J. Syst. Evol. Microbiol.">
        <title>Erythrobacter aquimixticola sp. nov., isolated from the junction between the ocean and a freshwater spring.</title>
        <authorList>
            <person name="Park S."/>
            <person name="Jung Y.T."/>
            <person name="Choi S.J."/>
            <person name="Yoon J.H."/>
        </authorList>
    </citation>
    <scope>NUCLEOTIDE SEQUENCE [LARGE SCALE GENOMIC DNA]</scope>
    <source>
        <strain evidence="4 5">JSSK-14</strain>
    </source>
</reference>
<feature type="transmembrane region" description="Helical" evidence="2">
    <location>
        <begin position="68"/>
        <end position="91"/>
    </location>
</feature>
<dbReference type="PANTHER" id="PTHR43318:SF1">
    <property type="entry name" value="POLYSACCHARIDE BIOSYNTHESIS PROTEIN EPSC-RELATED"/>
    <property type="match status" value="1"/>
</dbReference>
<dbReference type="OrthoDB" id="9803111at2"/>
<evidence type="ECO:0000259" key="3">
    <source>
        <dbReference type="Pfam" id="PF02719"/>
    </source>
</evidence>
<dbReference type="InterPro" id="IPR003869">
    <property type="entry name" value="Polysac_CapD-like"/>
</dbReference>
<dbReference type="Proteomes" id="UP000285232">
    <property type="component" value="Unassembled WGS sequence"/>
</dbReference>
<feature type="transmembrane region" description="Helical" evidence="2">
    <location>
        <begin position="138"/>
        <end position="160"/>
    </location>
</feature>